<evidence type="ECO:0000313" key="2">
    <source>
        <dbReference type="Proteomes" id="UP000004625"/>
    </source>
</evidence>
<dbReference type="Proteomes" id="UP000004625">
    <property type="component" value="Unassembled WGS sequence"/>
</dbReference>
<name>G9ZPE3_9LACO</name>
<protein>
    <submittedName>
        <fullName evidence="1">Uncharacterized protein</fullName>
    </submittedName>
</protein>
<proteinExistence type="predicted"/>
<keyword evidence="2" id="KW-1185">Reference proteome</keyword>
<evidence type="ECO:0000313" key="1">
    <source>
        <dbReference type="EMBL" id="EHL98357.1"/>
    </source>
</evidence>
<dbReference type="STRING" id="797515.HMPREF9103_01597"/>
<comment type="caution">
    <text evidence="1">The sequence shown here is derived from an EMBL/GenBank/DDBJ whole genome shotgun (WGS) entry which is preliminary data.</text>
</comment>
<dbReference type="EMBL" id="AGEY01000074">
    <property type="protein sequence ID" value="EHL98357.1"/>
    <property type="molecule type" value="Genomic_DNA"/>
</dbReference>
<accession>G9ZPE3</accession>
<dbReference type="HOGENOM" id="CLU_2683246_0_0_9"/>
<gene>
    <name evidence="1" type="ORF">HMPREF9103_01597</name>
</gene>
<sequence length="74" mass="8823">MITAIVWYQQSSGAKYNEHLNMLHNAITLKYQKMVAVTQYDIAFFHKYRILLVFVFEHLHDWRCPSSIKSNGIY</sequence>
<organism evidence="1 2">
    <name type="scientific">Lentilactobacillus parafarraginis F0439</name>
    <dbReference type="NCBI Taxonomy" id="797515"/>
    <lineage>
        <taxon>Bacteria</taxon>
        <taxon>Bacillati</taxon>
        <taxon>Bacillota</taxon>
        <taxon>Bacilli</taxon>
        <taxon>Lactobacillales</taxon>
        <taxon>Lactobacillaceae</taxon>
        <taxon>Lentilactobacillus</taxon>
    </lineage>
</organism>
<reference evidence="1 2" key="1">
    <citation type="submission" date="2011-09" db="EMBL/GenBank/DDBJ databases">
        <authorList>
            <person name="Weinstock G."/>
            <person name="Sodergren E."/>
            <person name="Clifton S."/>
            <person name="Fulton L."/>
            <person name="Fulton B."/>
            <person name="Courtney L."/>
            <person name="Fronick C."/>
            <person name="Harrison M."/>
            <person name="Strong C."/>
            <person name="Farmer C."/>
            <person name="Delahaunty K."/>
            <person name="Markovic C."/>
            <person name="Hall O."/>
            <person name="Minx P."/>
            <person name="Tomlinson C."/>
            <person name="Mitreva M."/>
            <person name="Hou S."/>
            <person name="Chen J."/>
            <person name="Wollam A."/>
            <person name="Pepin K.H."/>
            <person name="Johnson M."/>
            <person name="Bhonagiri V."/>
            <person name="Zhang X."/>
            <person name="Suruliraj S."/>
            <person name="Warren W."/>
            <person name="Chinwalla A."/>
            <person name="Mardis E.R."/>
            <person name="Wilson R.K."/>
        </authorList>
    </citation>
    <scope>NUCLEOTIDE SEQUENCE [LARGE SCALE GENOMIC DNA]</scope>
    <source>
        <strain evidence="1 2">F0439</strain>
    </source>
</reference>
<dbReference type="AlphaFoldDB" id="G9ZPE3"/>